<comment type="caution">
    <text evidence="1">The sequence shown here is derived from an EMBL/GenBank/DDBJ whole genome shotgun (WGS) entry which is preliminary data.</text>
</comment>
<dbReference type="RefSeq" id="WP_178734461.1">
    <property type="nucleotide sequence ID" value="NZ_JABUOH010000065.1"/>
</dbReference>
<keyword evidence="2" id="KW-1185">Reference proteome</keyword>
<dbReference type="Proteomes" id="UP000568109">
    <property type="component" value="Unassembled WGS sequence"/>
</dbReference>
<gene>
    <name evidence="1" type="ORF">HR065_03230</name>
</gene>
<protein>
    <submittedName>
        <fullName evidence="1">Uncharacterized protein</fullName>
    </submittedName>
</protein>
<evidence type="ECO:0000313" key="1">
    <source>
        <dbReference type="EMBL" id="NWN46073.1"/>
    </source>
</evidence>
<dbReference type="EMBL" id="JABUOH010000065">
    <property type="protein sequence ID" value="NWN46073.1"/>
    <property type="molecule type" value="Genomic_DNA"/>
</dbReference>
<sequence>MDSQFAINYKVNVEKKEFYDKERKKLKKIIYNNGMYIKISPKGRVQEVFFKSVGTGFGDKVSFFDEKEHMTISFDASNAEAPELIEIENLYGNNKYLPIKKRITRFNRWRRDIQENQIESIKFPYFKIRRLIWSDLFLGYNPSNENEFIQNINASEDIYFNDNFTKNSEQYYHEWDSDMVKKLSSNTIWPDYMRKQAEIWENLKENQEITTIQGNRVKIKLKKDAVRKFKLIENDPFNDIFTISQLKDFPPAFSFRKTLNQLEEKPNLYAEDPEYPSNFQYKTEYNGEGKIIKKIYNDGVVEEFNEDGEFKIIHYTKYNVKIIFENGKARLEPSQE</sequence>
<name>A0A851HJR4_9MOLU</name>
<reference evidence="1 2" key="1">
    <citation type="submission" date="2020-06" db="EMBL/GenBank/DDBJ databases">
        <title>Draft genome sequence of Candidatus Phytoplasma pruni (X-disease group, subgroup 16SrIII-B) strain ChTDIII from Argentina.</title>
        <authorList>
            <person name="Fernandez F.D."/>
            <person name="Zuebert C."/>
            <person name="Huettel B."/>
            <person name="Kube M."/>
            <person name="Conci L.R."/>
        </authorList>
    </citation>
    <scope>NUCLEOTIDE SEQUENCE [LARGE SCALE GENOMIC DNA]</scope>
    <source>
        <strain evidence="1 2">ChTDIII</strain>
    </source>
</reference>
<accession>A0A851HJR4</accession>
<organism evidence="1 2">
    <name type="scientific">Candidatus Phytoplasma pruni</name>
    <dbReference type="NCBI Taxonomy" id="479893"/>
    <lineage>
        <taxon>Bacteria</taxon>
        <taxon>Bacillati</taxon>
        <taxon>Mycoplasmatota</taxon>
        <taxon>Mollicutes</taxon>
        <taxon>Acholeplasmatales</taxon>
        <taxon>Acholeplasmataceae</taxon>
        <taxon>Candidatus Phytoplasma</taxon>
        <taxon>16SrIII (X-disease group)</taxon>
    </lineage>
</organism>
<evidence type="ECO:0000313" key="2">
    <source>
        <dbReference type="Proteomes" id="UP000568109"/>
    </source>
</evidence>
<dbReference type="AlphaFoldDB" id="A0A851HJR4"/>
<proteinExistence type="predicted"/>